<name>A0A3N1DBR1_9ACTN</name>
<evidence type="ECO:0000313" key="10">
    <source>
        <dbReference type="Proteomes" id="UP000272400"/>
    </source>
</evidence>
<keyword evidence="2" id="KW-0479">Metal-binding</keyword>
<dbReference type="Pfam" id="PF00355">
    <property type="entry name" value="Rieske"/>
    <property type="match status" value="1"/>
</dbReference>
<protein>
    <submittedName>
        <fullName evidence="9">Nitrite reductase/ring-hydroxylating ferredoxin subunit</fullName>
    </submittedName>
</protein>
<keyword evidence="10" id="KW-1185">Reference proteome</keyword>
<dbReference type="EMBL" id="RJKE01000001">
    <property type="protein sequence ID" value="ROO90962.1"/>
    <property type="molecule type" value="Genomic_DNA"/>
</dbReference>
<evidence type="ECO:0000256" key="5">
    <source>
        <dbReference type="ARBA" id="ARBA00034078"/>
    </source>
</evidence>
<proteinExistence type="inferred from homology"/>
<comment type="caution">
    <text evidence="9">The sequence shown here is derived from an EMBL/GenBank/DDBJ whole genome shotgun (WGS) entry which is preliminary data.</text>
</comment>
<keyword evidence="3" id="KW-0408">Iron</keyword>
<reference evidence="9 10" key="1">
    <citation type="submission" date="2018-11" db="EMBL/GenBank/DDBJ databases">
        <title>Sequencing the genomes of 1000 actinobacteria strains.</title>
        <authorList>
            <person name="Klenk H.-P."/>
        </authorList>
    </citation>
    <scope>NUCLEOTIDE SEQUENCE [LARGE SCALE GENOMIC DNA]</scope>
    <source>
        <strain evidence="9 10">DSM 44254</strain>
    </source>
</reference>
<dbReference type="PROSITE" id="PS51296">
    <property type="entry name" value="RIESKE"/>
    <property type="match status" value="1"/>
</dbReference>
<dbReference type="GO" id="GO:0004497">
    <property type="term" value="F:monooxygenase activity"/>
    <property type="evidence" value="ECO:0007669"/>
    <property type="project" value="UniProtKB-ARBA"/>
</dbReference>
<comment type="cofactor">
    <cofactor evidence="5">
        <name>[2Fe-2S] cluster</name>
        <dbReference type="ChEBI" id="CHEBI:190135"/>
    </cofactor>
</comment>
<keyword evidence="7" id="KW-1133">Transmembrane helix</keyword>
<dbReference type="Proteomes" id="UP000272400">
    <property type="component" value="Unassembled WGS sequence"/>
</dbReference>
<dbReference type="OrthoDB" id="9795104at2"/>
<evidence type="ECO:0000256" key="4">
    <source>
        <dbReference type="ARBA" id="ARBA00023014"/>
    </source>
</evidence>
<dbReference type="InterPro" id="IPR036922">
    <property type="entry name" value="Rieske_2Fe-2S_sf"/>
</dbReference>
<keyword evidence="4" id="KW-0411">Iron-sulfur</keyword>
<evidence type="ECO:0000256" key="6">
    <source>
        <dbReference type="ARBA" id="ARBA00038001"/>
    </source>
</evidence>
<keyword evidence="7" id="KW-0472">Membrane</keyword>
<evidence type="ECO:0000256" key="7">
    <source>
        <dbReference type="SAM" id="Phobius"/>
    </source>
</evidence>
<keyword evidence="7" id="KW-0812">Transmembrane</keyword>
<evidence type="ECO:0000259" key="8">
    <source>
        <dbReference type="PROSITE" id="PS51296"/>
    </source>
</evidence>
<dbReference type="CDD" id="cd03467">
    <property type="entry name" value="Rieske"/>
    <property type="match status" value="1"/>
</dbReference>
<feature type="transmembrane region" description="Helical" evidence="7">
    <location>
        <begin position="148"/>
        <end position="169"/>
    </location>
</feature>
<keyword evidence="1" id="KW-0001">2Fe-2S</keyword>
<dbReference type="SUPFAM" id="SSF50022">
    <property type="entry name" value="ISP domain"/>
    <property type="match status" value="1"/>
</dbReference>
<dbReference type="Gene3D" id="2.102.10.10">
    <property type="entry name" value="Rieske [2Fe-2S] iron-sulphur domain"/>
    <property type="match status" value="1"/>
</dbReference>
<evidence type="ECO:0000256" key="3">
    <source>
        <dbReference type="ARBA" id="ARBA00023004"/>
    </source>
</evidence>
<feature type="domain" description="Rieske" evidence="8">
    <location>
        <begin position="190"/>
        <end position="289"/>
    </location>
</feature>
<accession>A0A3N1DBR1</accession>
<dbReference type="AlphaFoldDB" id="A0A3N1DBR1"/>
<organism evidence="9 10">
    <name type="scientific">Actinocorallia herbida</name>
    <dbReference type="NCBI Taxonomy" id="58109"/>
    <lineage>
        <taxon>Bacteria</taxon>
        <taxon>Bacillati</taxon>
        <taxon>Actinomycetota</taxon>
        <taxon>Actinomycetes</taxon>
        <taxon>Streptosporangiales</taxon>
        <taxon>Thermomonosporaceae</taxon>
        <taxon>Actinocorallia</taxon>
    </lineage>
</organism>
<sequence>MRRAASRAHPVVLAERLELDSRADLRIREITAVVKRVLPRGAVRNTLHGVPLGHPAHAPLTDLPIGAYSSAVLLDFLPGTQRASKALIFAGLAASAPTAVTGWADWSALHREQQRVGLAHAATQGAASVLFGASLLARVRGRTATGKILSLAGLGTLAAGAYLGGHLAFRMAAGANHAPSAAHLVPLGWHDLCALDELPDGWPVHRALGYIDLFVLRQGDRVHVLADACAHLAGPLHQGRITAVDGQTCVMCPWHGSVFRVTDGSVVDGPATARQTAFDTRVEEDGRVQVRPI</sequence>
<dbReference type="PANTHER" id="PTHR21496">
    <property type="entry name" value="FERREDOXIN-RELATED"/>
    <property type="match status" value="1"/>
</dbReference>
<evidence type="ECO:0000256" key="1">
    <source>
        <dbReference type="ARBA" id="ARBA00022714"/>
    </source>
</evidence>
<dbReference type="GO" id="GO:0046872">
    <property type="term" value="F:metal ion binding"/>
    <property type="evidence" value="ECO:0007669"/>
    <property type="project" value="UniProtKB-KW"/>
</dbReference>
<evidence type="ECO:0000256" key="2">
    <source>
        <dbReference type="ARBA" id="ARBA00022723"/>
    </source>
</evidence>
<dbReference type="GO" id="GO:0051537">
    <property type="term" value="F:2 iron, 2 sulfur cluster binding"/>
    <property type="evidence" value="ECO:0007669"/>
    <property type="project" value="UniProtKB-KW"/>
</dbReference>
<comment type="similarity">
    <text evidence="6">Belongs to the bacterial ring-hydroxylating dioxygenase ferredoxin component family.</text>
</comment>
<dbReference type="InterPro" id="IPR019251">
    <property type="entry name" value="DUF2231_TM"/>
</dbReference>
<dbReference type="InterPro" id="IPR017941">
    <property type="entry name" value="Rieske_2Fe-2S"/>
</dbReference>
<dbReference type="PANTHER" id="PTHR21496:SF0">
    <property type="entry name" value="RIESKE DOMAIN-CONTAINING PROTEIN"/>
    <property type="match status" value="1"/>
</dbReference>
<dbReference type="GO" id="GO:0016705">
    <property type="term" value="F:oxidoreductase activity, acting on paired donors, with incorporation or reduction of molecular oxygen"/>
    <property type="evidence" value="ECO:0007669"/>
    <property type="project" value="UniProtKB-ARBA"/>
</dbReference>
<evidence type="ECO:0000313" key="9">
    <source>
        <dbReference type="EMBL" id="ROO90962.1"/>
    </source>
</evidence>
<gene>
    <name evidence="9" type="ORF">EDD29_8704</name>
</gene>
<dbReference type="Pfam" id="PF09990">
    <property type="entry name" value="DUF2231"/>
    <property type="match status" value="1"/>
</dbReference>